<evidence type="ECO:0000256" key="2">
    <source>
        <dbReference type="ARBA" id="ARBA00022679"/>
    </source>
</evidence>
<proteinExistence type="predicted"/>
<evidence type="ECO:0000313" key="6">
    <source>
        <dbReference type="Proteomes" id="UP000296469"/>
    </source>
</evidence>
<accession>A0A4P7SM36</accession>
<dbReference type="EMBL" id="CP039291">
    <property type="protein sequence ID" value="QCB94828.1"/>
    <property type="molecule type" value="Genomic_DNA"/>
</dbReference>
<dbReference type="Gene3D" id="3.40.50.150">
    <property type="entry name" value="Vaccinia Virus protein VP39"/>
    <property type="match status" value="1"/>
</dbReference>
<evidence type="ECO:0000259" key="4">
    <source>
        <dbReference type="Pfam" id="PF08241"/>
    </source>
</evidence>
<dbReference type="PANTHER" id="PTHR43464">
    <property type="entry name" value="METHYLTRANSFERASE"/>
    <property type="match status" value="1"/>
</dbReference>
<dbReference type="AlphaFoldDB" id="A0A4P7SM36"/>
<keyword evidence="1 5" id="KW-0489">Methyltransferase</keyword>
<dbReference type="PANTHER" id="PTHR43464:SF19">
    <property type="entry name" value="UBIQUINONE BIOSYNTHESIS O-METHYLTRANSFERASE, MITOCHONDRIAL"/>
    <property type="match status" value="1"/>
</dbReference>
<keyword evidence="6" id="KW-1185">Reference proteome</keyword>
<dbReference type="OrthoDB" id="6064711at2"/>
<dbReference type="KEGG" id="celz:E5225_15920"/>
<dbReference type="InterPro" id="IPR029063">
    <property type="entry name" value="SAM-dependent_MTases_sf"/>
</dbReference>
<evidence type="ECO:0000256" key="3">
    <source>
        <dbReference type="ARBA" id="ARBA00022691"/>
    </source>
</evidence>
<dbReference type="Pfam" id="PF08241">
    <property type="entry name" value="Methyltransf_11"/>
    <property type="match status" value="1"/>
</dbReference>
<dbReference type="CDD" id="cd02440">
    <property type="entry name" value="AdoMet_MTases"/>
    <property type="match status" value="1"/>
</dbReference>
<name>A0A4P7SM36_9CELL</name>
<feature type="domain" description="Methyltransferase type 11" evidence="4">
    <location>
        <begin position="35"/>
        <end position="124"/>
    </location>
</feature>
<dbReference type="Proteomes" id="UP000296469">
    <property type="component" value="Chromosome"/>
</dbReference>
<evidence type="ECO:0000256" key="1">
    <source>
        <dbReference type="ARBA" id="ARBA00022603"/>
    </source>
</evidence>
<dbReference type="RefSeq" id="WP_135972102.1">
    <property type="nucleotide sequence ID" value="NZ_CP039291.1"/>
</dbReference>
<reference evidence="5 6" key="1">
    <citation type="submission" date="2019-04" db="EMBL/GenBank/DDBJ databases">
        <title>Isolation and identification of Cellulomonas shaoxiangyii sp. Nov. isolated from feces of the Tibetan antelopes (Pantholops hodgsonii) in the Qinghai-Tibet plateau of China.</title>
        <authorList>
            <person name="Tian Z."/>
        </authorList>
    </citation>
    <scope>NUCLEOTIDE SEQUENCE [LARGE SCALE GENOMIC DNA]</scope>
    <source>
        <strain evidence="5 6">Z28</strain>
    </source>
</reference>
<evidence type="ECO:0000313" key="5">
    <source>
        <dbReference type="EMBL" id="QCB94828.1"/>
    </source>
</evidence>
<gene>
    <name evidence="5" type="ORF">E5225_15920</name>
</gene>
<dbReference type="GO" id="GO:0032259">
    <property type="term" value="P:methylation"/>
    <property type="evidence" value="ECO:0007669"/>
    <property type="project" value="UniProtKB-KW"/>
</dbReference>
<protein>
    <submittedName>
        <fullName evidence="5">Class I SAM-dependent methyltransferase</fullName>
    </submittedName>
</protein>
<dbReference type="InterPro" id="IPR013216">
    <property type="entry name" value="Methyltransf_11"/>
</dbReference>
<dbReference type="GO" id="GO:0008757">
    <property type="term" value="F:S-adenosylmethionine-dependent methyltransferase activity"/>
    <property type="evidence" value="ECO:0007669"/>
    <property type="project" value="InterPro"/>
</dbReference>
<sequence>MTGGAPAADGDRGNHNAHYHRVVLDALPPGARTALDVGCGEGTLARRLAERVPDVTGVDLHGPSLDAARAAGGGVTYVEADVLTHPFPPASFDLVASVATLHHLDARAGLLRLAELVRPGGRLAVVGLARSASPRDLPYEVAAVAANAVARRRRGYWEHPSPTVWPPPATYAQMRVLVAEVLPGGRYRRHLYWRWSVVWTRPAA</sequence>
<keyword evidence="3" id="KW-0949">S-adenosyl-L-methionine</keyword>
<organism evidence="5 6">
    <name type="scientific">Cellulomonas shaoxiangyii</name>
    <dbReference type="NCBI Taxonomy" id="2566013"/>
    <lineage>
        <taxon>Bacteria</taxon>
        <taxon>Bacillati</taxon>
        <taxon>Actinomycetota</taxon>
        <taxon>Actinomycetes</taxon>
        <taxon>Micrococcales</taxon>
        <taxon>Cellulomonadaceae</taxon>
        <taxon>Cellulomonas</taxon>
    </lineage>
</organism>
<keyword evidence="2 5" id="KW-0808">Transferase</keyword>
<dbReference type="SUPFAM" id="SSF53335">
    <property type="entry name" value="S-adenosyl-L-methionine-dependent methyltransferases"/>
    <property type="match status" value="1"/>
</dbReference>